<dbReference type="Proteomes" id="UP000241488">
    <property type="component" value="Segment"/>
</dbReference>
<sequence>MRVFYLIGPNNIVFYSANINKAIGHLCAKPTLFILVEPGEVADLLLGHALINNSPATIQVVTPGSSYESKPNQEVFLFRDSTENFVVSRKYPQSGWLNSNALLITYRG</sequence>
<accession>A0A2P1CCP9</accession>
<dbReference type="RefSeq" id="YP_009837532.1">
    <property type="nucleotide sequence ID" value="NC_048700.1"/>
</dbReference>
<evidence type="ECO:0000313" key="2">
    <source>
        <dbReference type="Proteomes" id="UP000241488"/>
    </source>
</evidence>
<dbReference type="KEGG" id="vg:55607722"/>
<evidence type="ECO:0000313" key="1">
    <source>
        <dbReference type="EMBL" id="AVJ49000.1"/>
    </source>
</evidence>
<dbReference type="EMBL" id="MG922974">
    <property type="protein sequence ID" value="AVJ49000.1"/>
    <property type="molecule type" value="Genomic_DNA"/>
</dbReference>
<protein>
    <submittedName>
        <fullName evidence="1">Uncharacterized protein</fullName>
    </submittedName>
</protein>
<organism evidence="1 2">
    <name type="scientific">Klebsiella phage KP8</name>
    <dbReference type="NCBI Taxonomy" id="2099850"/>
    <lineage>
        <taxon>Viruses</taxon>
        <taxon>Duplodnaviria</taxon>
        <taxon>Heunggongvirae</taxon>
        <taxon>Uroviricota</taxon>
        <taxon>Caudoviricetes</taxon>
        <taxon>Schitoviridae</taxon>
        <taxon>Enquatrovirinae</taxon>
        <taxon>Kaypoctavirus</taxon>
        <taxon>Kaypoctavirus KP8</taxon>
    </lineage>
</organism>
<dbReference type="GeneID" id="55607722"/>
<keyword evidence="2" id="KW-1185">Reference proteome</keyword>
<name>A0A2P1CCP9_9CAUD</name>
<proteinExistence type="predicted"/>
<reference evidence="2" key="1">
    <citation type="submission" date="2018-02" db="EMBL/GenBank/DDBJ databases">
        <title>Complete genome of Klebsiella pneumoniae Podoviridae bacteriophage KP8.</title>
        <authorList>
            <person name="Bokovaya O."/>
            <person name="Tikunov A."/>
            <person name="Morozova V."/>
        </authorList>
    </citation>
    <scope>NUCLEOTIDE SEQUENCE [LARGE SCALE GENOMIC DNA]</scope>
</reference>